<evidence type="ECO:0000313" key="3">
    <source>
        <dbReference type="Proteomes" id="UP000031561"/>
    </source>
</evidence>
<evidence type="ECO:0000313" key="2">
    <source>
        <dbReference type="EMBL" id="MCM1981767.1"/>
    </source>
</evidence>
<keyword evidence="1" id="KW-1133">Transmembrane helix</keyword>
<comment type="caution">
    <text evidence="2">The sequence shown here is derived from an EMBL/GenBank/DDBJ whole genome shotgun (WGS) entry which is preliminary data.</text>
</comment>
<dbReference type="Proteomes" id="UP000031561">
    <property type="component" value="Unassembled WGS sequence"/>
</dbReference>
<evidence type="ECO:0000256" key="1">
    <source>
        <dbReference type="SAM" id="Phobius"/>
    </source>
</evidence>
<dbReference type="AlphaFoldDB" id="A0ABD4SZ60"/>
<feature type="transmembrane region" description="Helical" evidence="1">
    <location>
        <begin position="171"/>
        <end position="195"/>
    </location>
</feature>
<accession>A0ABD4SZ60</accession>
<keyword evidence="1" id="KW-0812">Transmembrane</keyword>
<reference evidence="2 3" key="1">
    <citation type="journal article" date="2015" name="Genome Announc.">
        <title>Draft Genome Sequence of Filamentous Marine Cyanobacterium Lyngbya confervoides Strain BDU141951.</title>
        <authorList>
            <person name="Chandrababunaidu M.M."/>
            <person name="Sen D."/>
            <person name="Tripathy S."/>
        </authorList>
    </citation>
    <scope>NUCLEOTIDE SEQUENCE [LARGE SCALE GENOMIC DNA]</scope>
    <source>
        <strain evidence="2 3">BDU141951</strain>
    </source>
</reference>
<keyword evidence="1" id="KW-0472">Membrane</keyword>
<name>A0ABD4SZ60_9CYAN</name>
<protein>
    <submittedName>
        <fullName evidence="2">Uncharacterized protein</fullName>
    </submittedName>
</protein>
<keyword evidence="3" id="KW-1185">Reference proteome</keyword>
<dbReference type="RefSeq" id="WP_166279757.1">
    <property type="nucleotide sequence ID" value="NZ_JTHE03000019.1"/>
</dbReference>
<sequence>MPDSYSLGAQRQELQRLGFEILKTDPHTLIAKRHNFYWDCLLTCVNYTVFVRSVDCLTPEMMAQERQSFFDQAQRLNPSPLPRGLQSGNAILVAYLAKRVTPEAQRICLGAPQKYFAQFYLPAVWDHSQGQLFILRQTPYWGRIYFGKFRYILSHVLLPHQPDSGEPRSQLGTFLAIAMILWFGMIFLLIIALMFSA</sequence>
<proteinExistence type="predicted"/>
<dbReference type="EMBL" id="JTHE03000019">
    <property type="protein sequence ID" value="MCM1981767.1"/>
    <property type="molecule type" value="Genomic_DNA"/>
</dbReference>
<organism evidence="2 3">
    <name type="scientific">Lyngbya confervoides BDU141951</name>
    <dbReference type="NCBI Taxonomy" id="1574623"/>
    <lineage>
        <taxon>Bacteria</taxon>
        <taxon>Bacillati</taxon>
        <taxon>Cyanobacteriota</taxon>
        <taxon>Cyanophyceae</taxon>
        <taxon>Oscillatoriophycideae</taxon>
        <taxon>Oscillatoriales</taxon>
        <taxon>Microcoleaceae</taxon>
        <taxon>Lyngbya</taxon>
    </lineage>
</organism>
<gene>
    <name evidence="2" type="ORF">QQ91_0002825</name>
</gene>